<protein>
    <recommendedName>
        <fullName evidence="2">DUF4116 domain-containing protein</fullName>
    </recommendedName>
</protein>
<evidence type="ECO:0008006" key="2">
    <source>
        <dbReference type="Google" id="ProtNLM"/>
    </source>
</evidence>
<reference evidence="1" key="1">
    <citation type="journal article" date="2020" name="Nature">
        <title>Giant virus diversity and host interactions through global metagenomics.</title>
        <authorList>
            <person name="Schulz F."/>
            <person name="Roux S."/>
            <person name="Paez-Espino D."/>
            <person name="Jungbluth S."/>
            <person name="Walsh D.A."/>
            <person name="Denef V.J."/>
            <person name="McMahon K.D."/>
            <person name="Konstantinidis K.T."/>
            <person name="Eloe-Fadrosh E.A."/>
            <person name="Kyrpides N.C."/>
            <person name="Woyke T."/>
        </authorList>
    </citation>
    <scope>NUCLEOTIDE SEQUENCE</scope>
    <source>
        <strain evidence="1">GVMAG-M-3300023179-152</strain>
    </source>
</reference>
<sequence>MNNNNSTKSVYDFYKLKNWISPKRICWRELVSSKNAIPFIEKHIDVLNIDCLKKLSRNPFAAEMLINHLDKISWNDFVNNPNAIHIIDKHFDLCFQSINWRGRLDLLRHPNFIHILKKYENKIIDELLFSDCLTSLAEIINPNYIDLLEKYMKKYPEKIERESSYFWKGLCENPYAIHLIKQNLNKLTIDCWNILAKNPNAIPLLEENLDKINDNGWRNLSENPNAIPILEKNPDKINWYSLSSNPNGIPLIEKYPDKINYLLKLDCDNFSVNLPIFEIDYDAIAKRCSIYKEELMEIALHPSRIEHYINQGIPFKDLDNYI</sequence>
<name>A0A6C0E9Q9_9ZZZZ</name>
<proteinExistence type="predicted"/>
<evidence type="ECO:0000313" key="1">
    <source>
        <dbReference type="EMBL" id="QHT25482.1"/>
    </source>
</evidence>
<accession>A0A6C0E9Q9</accession>
<dbReference type="AlphaFoldDB" id="A0A6C0E9Q9"/>
<organism evidence="1">
    <name type="scientific">viral metagenome</name>
    <dbReference type="NCBI Taxonomy" id="1070528"/>
    <lineage>
        <taxon>unclassified sequences</taxon>
        <taxon>metagenomes</taxon>
        <taxon>organismal metagenomes</taxon>
    </lineage>
</organism>
<dbReference type="EMBL" id="MN739768">
    <property type="protein sequence ID" value="QHT25482.1"/>
    <property type="molecule type" value="Genomic_DNA"/>
</dbReference>